<dbReference type="OrthoDB" id="9788272at2"/>
<dbReference type="InterPro" id="IPR029044">
    <property type="entry name" value="Nucleotide-diphossugar_trans"/>
</dbReference>
<reference evidence="5" key="1">
    <citation type="submission" date="2016-11" db="EMBL/GenBank/DDBJ databases">
        <authorList>
            <person name="Varghese N."/>
            <person name="Submissions S."/>
        </authorList>
    </citation>
    <scope>NUCLEOTIDE SEQUENCE [LARGE SCALE GENOMIC DNA]</scope>
    <source>
        <strain evidence="5">DSM 9756</strain>
    </source>
</reference>
<dbReference type="SUPFAM" id="SSF53448">
    <property type="entry name" value="Nucleotide-diphospho-sugar transferases"/>
    <property type="match status" value="1"/>
</dbReference>
<proteinExistence type="inferred from homology"/>
<evidence type="ECO:0000259" key="3">
    <source>
        <dbReference type="Pfam" id="PF25087"/>
    </source>
</evidence>
<dbReference type="PANTHER" id="PTHR22572">
    <property type="entry name" value="SUGAR-1-PHOSPHATE GUANYL TRANSFERASE"/>
    <property type="match status" value="1"/>
</dbReference>
<keyword evidence="4" id="KW-0548">Nucleotidyltransferase</keyword>
<dbReference type="InterPro" id="IPR056729">
    <property type="entry name" value="GMPPB_C"/>
</dbReference>
<protein>
    <submittedName>
        <fullName evidence="4">Mannose-1-phosphate guanylyltransferase</fullName>
    </submittedName>
</protein>
<dbReference type="AlphaFoldDB" id="A0A1M5B0B1"/>
<dbReference type="EMBL" id="FQVB01000016">
    <property type="protein sequence ID" value="SHF35893.1"/>
    <property type="molecule type" value="Genomic_DNA"/>
</dbReference>
<keyword evidence="4" id="KW-0808">Transferase</keyword>
<dbReference type="STRING" id="1121391.SAMN02745206_01806"/>
<dbReference type="Gene3D" id="2.160.10.10">
    <property type="entry name" value="Hexapeptide repeat proteins"/>
    <property type="match status" value="1"/>
</dbReference>
<name>A0A1M5B0B1_9BACT</name>
<evidence type="ECO:0000259" key="2">
    <source>
        <dbReference type="Pfam" id="PF00483"/>
    </source>
</evidence>
<keyword evidence="5" id="KW-1185">Reference proteome</keyword>
<dbReference type="InterPro" id="IPR005835">
    <property type="entry name" value="NTP_transferase_dom"/>
</dbReference>
<dbReference type="RefSeq" id="WP_073038670.1">
    <property type="nucleotide sequence ID" value="NZ_FQVB01000016.1"/>
</dbReference>
<dbReference type="InterPro" id="IPR050486">
    <property type="entry name" value="Mannose-1P_guanyltransferase"/>
</dbReference>
<accession>A0A1M5B0B1</accession>
<comment type="similarity">
    <text evidence="1">Belongs to the transferase hexapeptide repeat family.</text>
</comment>
<gene>
    <name evidence="4" type="ORF">SAMN02745206_01806</name>
</gene>
<organism evidence="4 5">
    <name type="scientific">Desulfacinum infernum DSM 9756</name>
    <dbReference type="NCBI Taxonomy" id="1121391"/>
    <lineage>
        <taxon>Bacteria</taxon>
        <taxon>Pseudomonadati</taxon>
        <taxon>Thermodesulfobacteriota</taxon>
        <taxon>Syntrophobacteria</taxon>
        <taxon>Syntrophobacterales</taxon>
        <taxon>Syntrophobacteraceae</taxon>
        <taxon>Desulfacinum</taxon>
    </lineage>
</organism>
<sequence>MKAMILAAGYGERLRPLTDVRPKPLCPVVNVPLLDYWIRRLADEGVSEIVINAHHLADQLEAHLARSRWPVRVHLLRERKILGTGGGLRNALSVLDDGPFLAVNADIACDVSVKELFRVHQDSGAPATLLLCRSERFDSVRVNTAGNRIEEFERPARHSGSHLHVAGTRLWTFTGVHVIEPRILRNLPKGVPHHIIDLYEELICQNNPPAAWCVPDLWWREIGSPDAYWALNRECASNPKKLLPQGGNDHGPVFVHPDARVDPDARFQGMVVVGAGCRIAKDAFLEDVILWENVRVAPGVSLRGCIVTDGVRVETDHRNEILLADGRVMKRPS</sequence>
<dbReference type="Pfam" id="PF25087">
    <property type="entry name" value="GMPPB_C"/>
    <property type="match status" value="1"/>
</dbReference>
<feature type="domain" description="Mannose-1-phosphate guanyltransferase C-terminal" evidence="3">
    <location>
        <begin position="251"/>
        <end position="316"/>
    </location>
</feature>
<dbReference type="Gene3D" id="3.90.550.10">
    <property type="entry name" value="Spore Coat Polysaccharide Biosynthesis Protein SpsA, Chain A"/>
    <property type="match status" value="1"/>
</dbReference>
<dbReference type="Pfam" id="PF00483">
    <property type="entry name" value="NTP_transferase"/>
    <property type="match status" value="1"/>
</dbReference>
<feature type="domain" description="Nucleotidyl transferase" evidence="2">
    <location>
        <begin position="2"/>
        <end position="236"/>
    </location>
</feature>
<dbReference type="GO" id="GO:0016779">
    <property type="term" value="F:nucleotidyltransferase activity"/>
    <property type="evidence" value="ECO:0007669"/>
    <property type="project" value="UniProtKB-KW"/>
</dbReference>
<dbReference type="Proteomes" id="UP000184076">
    <property type="component" value="Unassembled WGS sequence"/>
</dbReference>
<dbReference type="CDD" id="cd06422">
    <property type="entry name" value="NTP_transferase_like_1"/>
    <property type="match status" value="1"/>
</dbReference>
<evidence type="ECO:0000313" key="5">
    <source>
        <dbReference type="Proteomes" id="UP000184076"/>
    </source>
</evidence>
<evidence type="ECO:0000313" key="4">
    <source>
        <dbReference type="EMBL" id="SHF35893.1"/>
    </source>
</evidence>
<evidence type="ECO:0000256" key="1">
    <source>
        <dbReference type="ARBA" id="ARBA00007274"/>
    </source>
</evidence>